<evidence type="ECO:0000313" key="2">
    <source>
        <dbReference type="WBParaSite" id="ES5_v2.g1047.t1"/>
    </source>
</evidence>
<organism evidence="1 2">
    <name type="scientific">Panagrolaimus sp. ES5</name>
    <dbReference type="NCBI Taxonomy" id="591445"/>
    <lineage>
        <taxon>Eukaryota</taxon>
        <taxon>Metazoa</taxon>
        <taxon>Ecdysozoa</taxon>
        <taxon>Nematoda</taxon>
        <taxon>Chromadorea</taxon>
        <taxon>Rhabditida</taxon>
        <taxon>Tylenchina</taxon>
        <taxon>Panagrolaimomorpha</taxon>
        <taxon>Panagrolaimoidea</taxon>
        <taxon>Panagrolaimidae</taxon>
        <taxon>Panagrolaimus</taxon>
    </lineage>
</organism>
<protein>
    <submittedName>
        <fullName evidence="2">Autotransporter domain-containing protein</fullName>
    </submittedName>
</protein>
<dbReference type="Proteomes" id="UP000887579">
    <property type="component" value="Unplaced"/>
</dbReference>
<name>A0AC34F0E2_9BILA</name>
<evidence type="ECO:0000313" key="1">
    <source>
        <dbReference type="Proteomes" id="UP000887579"/>
    </source>
</evidence>
<proteinExistence type="predicted"/>
<reference evidence="2" key="1">
    <citation type="submission" date="2022-11" db="UniProtKB">
        <authorList>
            <consortium name="WormBaseParasite"/>
        </authorList>
    </citation>
    <scope>IDENTIFICATION</scope>
</reference>
<dbReference type="WBParaSite" id="ES5_v2.g1047.t1">
    <property type="protein sequence ID" value="ES5_v2.g1047.t1"/>
    <property type="gene ID" value="ES5_v2.g1047"/>
</dbReference>
<accession>A0AC34F0E2</accession>
<sequence>MLRYYLSNTQVNSSLKHGRFLLEGNAGIGGTNITKGGNSTIGISLGFGSGYAYFITPNIAIEGLVKYNGDFGFGNIGTTSNIGFNVGFQIYLPTTKLKDITHDMQQKNIN</sequence>